<accession>A0A9P0D438</accession>
<evidence type="ECO:0000313" key="3">
    <source>
        <dbReference type="Proteomes" id="UP001153636"/>
    </source>
</evidence>
<dbReference type="OrthoDB" id="10066550at2759"/>
<organism evidence="2 3">
    <name type="scientific">Psylliodes chrysocephalus</name>
    <dbReference type="NCBI Taxonomy" id="3402493"/>
    <lineage>
        <taxon>Eukaryota</taxon>
        <taxon>Metazoa</taxon>
        <taxon>Ecdysozoa</taxon>
        <taxon>Arthropoda</taxon>
        <taxon>Hexapoda</taxon>
        <taxon>Insecta</taxon>
        <taxon>Pterygota</taxon>
        <taxon>Neoptera</taxon>
        <taxon>Endopterygota</taxon>
        <taxon>Coleoptera</taxon>
        <taxon>Polyphaga</taxon>
        <taxon>Cucujiformia</taxon>
        <taxon>Chrysomeloidea</taxon>
        <taxon>Chrysomelidae</taxon>
        <taxon>Galerucinae</taxon>
        <taxon>Alticini</taxon>
        <taxon>Psylliodes</taxon>
    </lineage>
</organism>
<sequence>MNTSDYRSKLVNQDTYRNMTKDPTQKILRKTTKLIKESSLPPATKKKICTTEARLCGLPKILKDNVPLRLISSALGSTNLQPGQPSGENTAKTRGARQNTTCETLRTLKEYKHRA</sequence>
<evidence type="ECO:0000256" key="1">
    <source>
        <dbReference type="SAM" id="MobiDB-lite"/>
    </source>
</evidence>
<dbReference type="AlphaFoldDB" id="A0A9P0D438"/>
<protein>
    <submittedName>
        <fullName evidence="2">Uncharacterized protein</fullName>
    </submittedName>
</protein>
<dbReference type="EMBL" id="OV651818">
    <property type="protein sequence ID" value="CAH1111901.1"/>
    <property type="molecule type" value="Genomic_DNA"/>
</dbReference>
<proteinExistence type="predicted"/>
<reference evidence="2" key="1">
    <citation type="submission" date="2022-01" db="EMBL/GenBank/DDBJ databases">
        <authorList>
            <person name="King R."/>
        </authorList>
    </citation>
    <scope>NUCLEOTIDE SEQUENCE</scope>
</reference>
<evidence type="ECO:0000313" key="2">
    <source>
        <dbReference type="EMBL" id="CAH1111901.1"/>
    </source>
</evidence>
<feature type="region of interest" description="Disordered" evidence="1">
    <location>
        <begin position="76"/>
        <end position="108"/>
    </location>
</feature>
<dbReference type="Proteomes" id="UP001153636">
    <property type="component" value="Chromosome 6"/>
</dbReference>
<keyword evidence="3" id="KW-1185">Reference proteome</keyword>
<gene>
    <name evidence="2" type="ORF">PSYICH_LOCUS11914</name>
</gene>
<feature type="compositionally biased region" description="Polar residues" evidence="1">
    <location>
        <begin position="76"/>
        <end position="104"/>
    </location>
</feature>
<name>A0A9P0D438_9CUCU</name>